<protein>
    <recommendedName>
        <fullName evidence="5">Sugar O-acyltransferase, sialic acid O-acetyltransferase NeuD family</fullName>
    </recommendedName>
</protein>
<dbReference type="RefSeq" id="WP_200344275.1">
    <property type="nucleotide sequence ID" value="NZ_NRSJ01000002.1"/>
</dbReference>
<dbReference type="Gene3D" id="2.160.10.10">
    <property type="entry name" value="Hexapeptide repeat proteins"/>
    <property type="match status" value="1"/>
</dbReference>
<dbReference type="EMBL" id="NRSJ01000002">
    <property type="protein sequence ID" value="MBK1703373.1"/>
    <property type="molecule type" value="Genomic_DNA"/>
</dbReference>
<comment type="caution">
    <text evidence="3">The sequence shown here is derived from an EMBL/GenBank/DDBJ whole genome shotgun (WGS) entry which is preliminary data.</text>
</comment>
<evidence type="ECO:0008006" key="5">
    <source>
        <dbReference type="Google" id="ProtNLM"/>
    </source>
</evidence>
<dbReference type="CDD" id="cd03360">
    <property type="entry name" value="LbH_AT_putative"/>
    <property type="match status" value="1"/>
</dbReference>
<organism evidence="3 4">
    <name type="scientific">Halochromatium glycolicum</name>
    <dbReference type="NCBI Taxonomy" id="85075"/>
    <lineage>
        <taxon>Bacteria</taxon>
        <taxon>Pseudomonadati</taxon>
        <taxon>Pseudomonadota</taxon>
        <taxon>Gammaproteobacteria</taxon>
        <taxon>Chromatiales</taxon>
        <taxon>Chromatiaceae</taxon>
        <taxon>Halochromatium</taxon>
    </lineage>
</organism>
<dbReference type="PANTHER" id="PTHR43300:SF4">
    <property type="entry name" value="ACYL-[ACYL-CARRIER-PROTEIN]--UDP-N-ACETYLGLUCOSAMINE O-ACYLTRANSFERASE"/>
    <property type="match status" value="1"/>
</dbReference>
<dbReference type="InterPro" id="IPR020019">
    <property type="entry name" value="AcTrfase_PglD-like"/>
</dbReference>
<keyword evidence="4" id="KW-1185">Reference proteome</keyword>
<evidence type="ECO:0000256" key="1">
    <source>
        <dbReference type="ARBA" id="ARBA00007274"/>
    </source>
</evidence>
<dbReference type="SUPFAM" id="SSF51161">
    <property type="entry name" value="Trimeric LpxA-like enzymes"/>
    <property type="match status" value="1"/>
</dbReference>
<evidence type="ECO:0000313" key="4">
    <source>
        <dbReference type="Proteomes" id="UP001296776"/>
    </source>
</evidence>
<gene>
    <name evidence="3" type="ORF">CKO40_02105</name>
</gene>
<dbReference type="InterPro" id="IPR050179">
    <property type="entry name" value="Trans_hexapeptide_repeat"/>
</dbReference>
<evidence type="ECO:0000256" key="2">
    <source>
        <dbReference type="PIRSR" id="PIRSR620019-2"/>
    </source>
</evidence>
<comment type="similarity">
    <text evidence="1">Belongs to the transferase hexapeptide repeat family.</text>
</comment>
<dbReference type="PANTHER" id="PTHR43300">
    <property type="entry name" value="ACETYLTRANSFERASE"/>
    <property type="match status" value="1"/>
</dbReference>
<sequence length="225" mass="23760">MAQPLIIFGAGKIAQAASYYFERDSHYRLLAYACDAPFRTSETFLSKPLLAADDLPAAYPPGKNALFVALGYQGINRLRADKVAWARELGYGLASYRSPHVPGDYSLGENSIVMDGAAIQPAVTLGDDVFVWGGAMIGHHTQIGDHCWLTGGCAIGGASVLGAGSFVGLNATIGHEITLGERCLLGAHTATSKPLPAGSVVIAADTEPHRLNADQFVRLSACFRL</sequence>
<reference evidence="3" key="1">
    <citation type="submission" date="2017-08" db="EMBL/GenBank/DDBJ databases">
        <authorList>
            <person name="Imhoff J.F."/>
            <person name="Rahn T."/>
            <person name="Kuenzel S."/>
            <person name="Neulinger S.C."/>
        </authorList>
    </citation>
    <scope>NUCLEOTIDE SEQUENCE</scope>
    <source>
        <strain evidence="3">DSM 11080</strain>
    </source>
</reference>
<dbReference type="InterPro" id="IPR011004">
    <property type="entry name" value="Trimer_LpxA-like_sf"/>
</dbReference>
<evidence type="ECO:0000313" key="3">
    <source>
        <dbReference type="EMBL" id="MBK1703373.1"/>
    </source>
</evidence>
<dbReference type="AlphaFoldDB" id="A0AAJ0U192"/>
<accession>A0AAJ0U192</accession>
<proteinExistence type="inferred from homology"/>
<feature type="binding site" evidence="2">
    <location>
        <position position="71"/>
    </location>
    <ligand>
        <name>substrate</name>
    </ligand>
</feature>
<dbReference type="Proteomes" id="UP001296776">
    <property type="component" value="Unassembled WGS sequence"/>
</dbReference>
<name>A0AAJ0U192_9GAMM</name>
<reference evidence="3" key="2">
    <citation type="journal article" date="2020" name="Microorganisms">
        <title>Osmotic Adaptation and Compatible Solute Biosynthesis of Phototrophic Bacteria as Revealed from Genome Analyses.</title>
        <authorList>
            <person name="Imhoff J.F."/>
            <person name="Rahn T."/>
            <person name="Kunzel S."/>
            <person name="Keller A."/>
            <person name="Neulinger S.C."/>
        </authorList>
    </citation>
    <scope>NUCLEOTIDE SEQUENCE</scope>
    <source>
        <strain evidence="3">DSM 11080</strain>
    </source>
</reference>